<dbReference type="AlphaFoldDB" id="A0A6A6IPP2"/>
<dbReference type="InterPro" id="IPR036409">
    <property type="entry name" value="Aldolase_II/adducin_N_sf"/>
</dbReference>
<evidence type="ECO:0000259" key="2">
    <source>
        <dbReference type="SMART" id="SM01007"/>
    </source>
</evidence>
<dbReference type="GO" id="GO:0005856">
    <property type="term" value="C:cytoskeleton"/>
    <property type="evidence" value="ECO:0007669"/>
    <property type="project" value="TreeGrafter"/>
</dbReference>
<feature type="compositionally biased region" description="Polar residues" evidence="1">
    <location>
        <begin position="15"/>
        <end position="27"/>
    </location>
</feature>
<organism evidence="3 4">
    <name type="scientific">Trematosphaeria pertusa</name>
    <dbReference type="NCBI Taxonomy" id="390896"/>
    <lineage>
        <taxon>Eukaryota</taxon>
        <taxon>Fungi</taxon>
        <taxon>Dikarya</taxon>
        <taxon>Ascomycota</taxon>
        <taxon>Pezizomycotina</taxon>
        <taxon>Dothideomycetes</taxon>
        <taxon>Pleosporomycetidae</taxon>
        <taxon>Pleosporales</taxon>
        <taxon>Massarineae</taxon>
        <taxon>Trematosphaeriaceae</taxon>
        <taxon>Trematosphaeria</taxon>
    </lineage>
</organism>
<dbReference type="Pfam" id="PF00596">
    <property type="entry name" value="Aldolase_II"/>
    <property type="match status" value="1"/>
</dbReference>
<dbReference type="PANTHER" id="PTHR10672">
    <property type="entry name" value="ADDUCIN"/>
    <property type="match status" value="1"/>
</dbReference>
<feature type="domain" description="Class II aldolase/adducin N-terminal" evidence="2">
    <location>
        <begin position="55"/>
        <end position="237"/>
    </location>
</feature>
<dbReference type="EMBL" id="ML987192">
    <property type="protein sequence ID" value="KAF2252431.1"/>
    <property type="molecule type" value="Genomic_DNA"/>
</dbReference>
<reference evidence="3" key="1">
    <citation type="journal article" date="2020" name="Stud. Mycol.">
        <title>101 Dothideomycetes genomes: a test case for predicting lifestyles and emergence of pathogens.</title>
        <authorList>
            <person name="Haridas S."/>
            <person name="Albert R."/>
            <person name="Binder M."/>
            <person name="Bloem J."/>
            <person name="Labutti K."/>
            <person name="Salamov A."/>
            <person name="Andreopoulos B."/>
            <person name="Baker S."/>
            <person name="Barry K."/>
            <person name="Bills G."/>
            <person name="Bluhm B."/>
            <person name="Cannon C."/>
            <person name="Castanera R."/>
            <person name="Culley D."/>
            <person name="Daum C."/>
            <person name="Ezra D."/>
            <person name="Gonzalez J."/>
            <person name="Henrissat B."/>
            <person name="Kuo A."/>
            <person name="Liang C."/>
            <person name="Lipzen A."/>
            <person name="Lutzoni F."/>
            <person name="Magnuson J."/>
            <person name="Mondo S."/>
            <person name="Nolan M."/>
            <person name="Ohm R."/>
            <person name="Pangilinan J."/>
            <person name="Park H.-J."/>
            <person name="Ramirez L."/>
            <person name="Alfaro M."/>
            <person name="Sun H."/>
            <person name="Tritt A."/>
            <person name="Yoshinaga Y."/>
            <person name="Zwiers L.-H."/>
            <person name="Turgeon B."/>
            <person name="Goodwin S."/>
            <person name="Spatafora J."/>
            <person name="Crous P."/>
            <person name="Grigoriev I."/>
        </authorList>
    </citation>
    <scope>NUCLEOTIDE SEQUENCE</scope>
    <source>
        <strain evidence="3">CBS 122368</strain>
    </source>
</reference>
<feature type="region of interest" description="Disordered" evidence="1">
    <location>
        <begin position="1"/>
        <end position="35"/>
    </location>
</feature>
<protein>
    <submittedName>
        <fullName evidence="3">Class II aldolase/adducin domain protein</fullName>
    </submittedName>
</protein>
<dbReference type="PANTHER" id="PTHR10672:SF41">
    <property type="entry name" value="CLASS II ALDOLASE_ADDUCIN DOMAIN PROTEIN (AFU_ORTHOLOGUE AFUA_3G01330)"/>
    <property type="match status" value="1"/>
</dbReference>
<accession>A0A6A6IPP2</accession>
<dbReference type="NCBIfam" id="NF004855">
    <property type="entry name" value="PRK06208.1"/>
    <property type="match status" value="1"/>
</dbReference>
<dbReference type="Proteomes" id="UP000800094">
    <property type="component" value="Unassembled WGS sequence"/>
</dbReference>
<gene>
    <name evidence="3" type="ORF">BU26DRAFT_422587</name>
</gene>
<dbReference type="InterPro" id="IPR001303">
    <property type="entry name" value="Aldolase_II/adducin_N"/>
</dbReference>
<keyword evidence="4" id="KW-1185">Reference proteome</keyword>
<evidence type="ECO:0000313" key="4">
    <source>
        <dbReference type="Proteomes" id="UP000800094"/>
    </source>
</evidence>
<dbReference type="RefSeq" id="XP_033687435.1">
    <property type="nucleotide sequence ID" value="XM_033823468.1"/>
</dbReference>
<sequence length="299" mass="32502">MAPSAVTPPAAPSTKTLQQNVEHNSGDPSLAFIHDETTAPPTFTDKFEERAYLKHRLALAFRIFAQFGFAEGVAGHITVRDPVDPSSFWVNPFGMHFSMIRDEDLIRVDHEGKVVDGGKNRRLNYAAYAIHAQIHAARPDVLCAAHSHTTYGRAMCATGKTLQPLTQDSCVFYNDHVLYSNFAGVVLVSEEGKHIAACLGNKKAALLGNHGLLTVAPSVEACVAWFVLLESCCEVQLLADASVGGRREELVEIGENEATSTWEALGKASGGYFMGLPLFQVAEKEFGERTFLGRGLEPL</sequence>
<dbReference type="GO" id="GO:0051015">
    <property type="term" value="F:actin filament binding"/>
    <property type="evidence" value="ECO:0007669"/>
    <property type="project" value="TreeGrafter"/>
</dbReference>
<dbReference type="InterPro" id="IPR051017">
    <property type="entry name" value="Aldolase-II_Adducin_sf"/>
</dbReference>
<dbReference type="Gene3D" id="3.40.225.10">
    <property type="entry name" value="Class II aldolase/adducin N-terminal domain"/>
    <property type="match status" value="1"/>
</dbReference>
<dbReference type="FunFam" id="3.40.225.10:FF:000009">
    <property type="entry name" value="Class II aldolase/adducin N-terminal"/>
    <property type="match status" value="1"/>
</dbReference>
<dbReference type="SMART" id="SM01007">
    <property type="entry name" value="Aldolase_II"/>
    <property type="match status" value="1"/>
</dbReference>
<evidence type="ECO:0000313" key="3">
    <source>
        <dbReference type="EMBL" id="KAF2252431.1"/>
    </source>
</evidence>
<name>A0A6A6IPP2_9PLEO</name>
<proteinExistence type="predicted"/>
<dbReference type="OrthoDB" id="3238794at2759"/>
<feature type="compositionally biased region" description="Low complexity" evidence="1">
    <location>
        <begin position="1"/>
        <end position="14"/>
    </location>
</feature>
<dbReference type="SUPFAM" id="SSF53639">
    <property type="entry name" value="AraD/HMP-PK domain-like"/>
    <property type="match status" value="1"/>
</dbReference>
<evidence type="ECO:0000256" key="1">
    <source>
        <dbReference type="SAM" id="MobiDB-lite"/>
    </source>
</evidence>
<dbReference type="GeneID" id="54576798"/>